<evidence type="ECO:0000313" key="3">
    <source>
        <dbReference type="Proteomes" id="UP001219525"/>
    </source>
</evidence>
<accession>A0AAD6V2L3</accession>
<comment type="caution">
    <text evidence="2">The sequence shown here is derived from an EMBL/GenBank/DDBJ whole genome shotgun (WGS) entry which is preliminary data.</text>
</comment>
<evidence type="ECO:0000256" key="1">
    <source>
        <dbReference type="SAM" id="MobiDB-lite"/>
    </source>
</evidence>
<name>A0AAD6V2L3_9AGAR</name>
<keyword evidence="3" id="KW-1185">Reference proteome</keyword>
<sequence length="267" mass="29436">MKKGENKSGLNSLFRRPQGTNSRDAQPPQNPQIAVPGQSGGISSEDDREVSGIPRAATVGGLSSFEASSKDVKTSRKQKICKKANLIWQGLHKLAKAIESIDIVPQPFDAPIKIFTAISDAAEVGVPPKHLSQILMFVPQKYFDNEEDLKDMMERLSARLVEANRTLLRSDDYSIDVAESSKQLAQLVVNEALEIHDIQHSSLTEKILGPDDVAQQINKCLDRLDRGTQEHHRSKLANGDSSYCQERAQGVGVYIDRAVILCSHRAL</sequence>
<proteinExistence type="predicted"/>
<dbReference type="Proteomes" id="UP001219525">
    <property type="component" value="Unassembled WGS sequence"/>
</dbReference>
<gene>
    <name evidence="2" type="ORF">GGX14DRAFT_401656</name>
</gene>
<organism evidence="2 3">
    <name type="scientific">Mycena pura</name>
    <dbReference type="NCBI Taxonomy" id="153505"/>
    <lineage>
        <taxon>Eukaryota</taxon>
        <taxon>Fungi</taxon>
        <taxon>Dikarya</taxon>
        <taxon>Basidiomycota</taxon>
        <taxon>Agaricomycotina</taxon>
        <taxon>Agaricomycetes</taxon>
        <taxon>Agaricomycetidae</taxon>
        <taxon>Agaricales</taxon>
        <taxon>Marasmiineae</taxon>
        <taxon>Mycenaceae</taxon>
        <taxon>Mycena</taxon>
    </lineage>
</organism>
<protein>
    <submittedName>
        <fullName evidence="2">Uncharacterized protein</fullName>
    </submittedName>
</protein>
<dbReference type="AlphaFoldDB" id="A0AAD6V2L3"/>
<feature type="region of interest" description="Disordered" evidence="1">
    <location>
        <begin position="1"/>
        <end position="51"/>
    </location>
</feature>
<evidence type="ECO:0000313" key="2">
    <source>
        <dbReference type="EMBL" id="KAJ7199028.1"/>
    </source>
</evidence>
<dbReference type="EMBL" id="JARJCW010000070">
    <property type="protein sequence ID" value="KAJ7199028.1"/>
    <property type="molecule type" value="Genomic_DNA"/>
</dbReference>
<reference evidence="2" key="1">
    <citation type="submission" date="2023-03" db="EMBL/GenBank/DDBJ databases">
        <title>Massive genome expansion in bonnet fungi (Mycena s.s.) driven by repeated elements and novel gene families across ecological guilds.</title>
        <authorList>
            <consortium name="Lawrence Berkeley National Laboratory"/>
            <person name="Harder C.B."/>
            <person name="Miyauchi S."/>
            <person name="Viragh M."/>
            <person name="Kuo A."/>
            <person name="Thoen E."/>
            <person name="Andreopoulos B."/>
            <person name="Lu D."/>
            <person name="Skrede I."/>
            <person name="Drula E."/>
            <person name="Henrissat B."/>
            <person name="Morin E."/>
            <person name="Kohler A."/>
            <person name="Barry K."/>
            <person name="LaButti K."/>
            <person name="Morin E."/>
            <person name="Salamov A."/>
            <person name="Lipzen A."/>
            <person name="Mereny Z."/>
            <person name="Hegedus B."/>
            <person name="Baldrian P."/>
            <person name="Stursova M."/>
            <person name="Weitz H."/>
            <person name="Taylor A."/>
            <person name="Grigoriev I.V."/>
            <person name="Nagy L.G."/>
            <person name="Martin F."/>
            <person name="Kauserud H."/>
        </authorList>
    </citation>
    <scope>NUCLEOTIDE SEQUENCE</scope>
    <source>
        <strain evidence="2">9144</strain>
    </source>
</reference>